<comment type="caution">
    <text evidence="2">The sequence shown here is derived from an EMBL/GenBank/DDBJ whole genome shotgun (WGS) entry which is preliminary data.</text>
</comment>
<dbReference type="PROSITE" id="PS51257">
    <property type="entry name" value="PROKAR_LIPOPROTEIN"/>
    <property type="match status" value="1"/>
</dbReference>
<evidence type="ECO:0000313" key="3">
    <source>
        <dbReference type="Proteomes" id="UP000029444"/>
    </source>
</evidence>
<dbReference type="Pfam" id="PF14302">
    <property type="entry name" value="DUF4377"/>
    <property type="match status" value="1"/>
</dbReference>
<sequence length="110" mass="12367">MKRVWLGWIVALVVLVGCGESTSEGQLLEVAPYRTACIGVGPMDCLQVRREGEENYSLFYSRIEGFEFESGYQYVLRVKVTPVENAPADASSERYSLLEVVEKKAVNQQE</sequence>
<proteinExistence type="predicted"/>
<dbReference type="PATRIC" id="fig|1177154.3.peg.2456"/>
<protein>
    <recommendedName>
        <fullName evidence="1">DUF4377 domain-containing protein</fullName>
    </recommendedName>
</protein>
<dbReference type="RefSeq" id="WP_081939757.1">
    <property type="nucleotide sequence ID" value="NZ_ARXV01000009.1"/>
</dbReference>
<dbReference type="eggNOG" id="COG0491">
    <property type="taxonomic scope" value="Bacteria"/>
</dbReference>
<dbReference type="InterPro" id="IPR025485">
    <property type="entry name" value="DUF4377"/>
</dbReference>
<dbReference type="OrthoDB" id="7871744at2"/>
<dbReference type="AlphaFoldDB" id="A0A095SIF6"/>
<gene>
    <name evidence="2" type="ORF">Y5S_02422</name>
</gene>
<organism evidence="2 3">
    <name type="scientific">Alcanivorax nanhaiticus</name>
    <dbReference type="NCBI Taxonomy" id="1177154"/>
    <lineage>
        <taxon>Bacteria</taxon>
        <taxon>Pseudomonadati</taxon>
        <taxon>Pseudomonadota</taxon>
        <taxon>Gammaproteobacteria</taxon>
        <taxon>Oceanospirillales</taxon>
        <taxon>Alcanivoracaceae</taxon>
        <taxon>Alcanivorax</taxon>
    </lineage>
</organism>
<dbReference type="STRING" id="1177154.Y5S_02422"/>
<dbReference type="EMBL" id="ARXV01000009">
    <property type="protein sequence ID" value="KGD64367.1"/>
    <property type="molecule type" value="Genomic_DNA"/>
</dbReference>
<accession>A0A095SIF6</accession>
<name>A0A095SIF6_9GAMM</name>
<reference evidence="2 3" key="1">
    <citation type="submission" date="2012-09" db="EMBL/GenBank/DDBJ databases">
        <title>Genome Sequence of alkane-degrading Bacterium Alcanivorax sp. 19-m-6.</title>
        <authorList>
            <person name="Lai Q."/>
            <person name="Shao Z."/>
        </authorList>
    </citation>
    <scope>NUCLEOTIDE SEQUENCE [LARGE SCALE GENOMIC DNA]</scope>
    <source>
        <strain evidence="2 3">19-m-6</strain>
    </source>
</reference>
<feature type="domain" description="DUF4377" evidence="1">
    <location>
        <begin position="29"/>
        <end position="103"/>
    </location>
</feature>
<dbReference type="Proteomes" id="UP000029444">
    <property type="component" value="Unassembled WGS sequence"/>
</dbReference>
<keyword evidence="3" id="KW-1185">Reference proteome</keyword>
<evidence type="ECO:0000313" key="2">
    <source>
        <dbReference type="EMBL" id="KGD64367.1"/>
    </source>
</evidence>
<evidence type="ECO:0000259" key="1">
    <source>
        <dbReference type="Pfam" id="PF14302"/>
    </source>
</evidence>